<dbReference type="OrthoDB" id="3061561at2759"/>
<accession>M2N9B9</accession>
<dbReference type="GeneID" id="19114933"/>
<dbReference type="RefSeq" id="XP_007677112.1">
    <property type="nucleotide sequence ID" value="XM_007678922.1"/>
</dbReference>
<dbReference type="AlphaFoldDB" id="M2N9B9"/>
<organism evidence="2 3">
    <name type="scientific">Baudoinia panamericana (strain UAMH 10762)</name>
    <name type="common">Angels' share fungus</name>
    <name type="synonym">Baudoinia compniacensis (strain UAMH 10762)</name>
    <dbReference type="NCBI Taxonomy" id="717646"/>
    <lineage>
        <taxon>Eukaryota</taxon>
        <taxon>Fungi</taxon>
        <taxon>Dikarya</taxon>
        <taxon>Ascomycota</taxon>
        <taxon>Pezizomycotina</taxon>
        <taxon>Dothideomycetes</taxon>
        <taxon>Dothideomycetidae</taxon>
        <taxon>Mycosphaerellales</taxon>
        <taxon>Teratosphaeriaceae</taxon>
        <taxon>Baudoinia</taxon>
    </lineage>
</organism>
<dbReference type="PANTHER" id="PTHR35043">
    <property type="entry name" value="TRANSCRIPTION FACTOR DOMAIN-CONTAINING PROTEIN"/>
    <property type="match status" value="1"/>
</dbReference>
<proteinExistence type="predicted"/>
<evidence type="ECO:0000313" key="2">
    <source>
        <dbReference type="EMBL" id="EMC95699.1"/>
    </source>
</evidence>
<keyword evidence="1" id="KW-1133">Transmembrane helix</keyword>
<dbReference type="Proteomes" id="UP000011761">
    <property type="component" value="Unassembled WGS sequence"/>
</dbReference>
<feature type="transmembrane region" description="Helical" evidence="1">
    <location>
        <begin position="338"/>
        <end position="356"/>
    </location>
</feature>
<evidence type="ECO:0000256" key="1">
    <source>
        <dbReference type="SAM" id="Phobius"/>
    </source>
</evidence>
<reference evidence="2 3" key="1">
    <citation type="journal article" date="2012" name="PLoS Pathog.">
        <title>Diverse lifestyles and strategies of plant pathogenesis encoded in the genomes of eighteen Dothideomycetes fungi.</title>
        <authorList>
            <person name="Ohm R.A."/>
            <person name="Feau N."/>
            <person name="Henrissat B."/>
            <person name="Schoch C.L."/>
            <person name="Horwitz B.A."/>
            <person name="Barry K.W."/>
            <person name="Condon B.J."/>
            <person name="Copeland A.C."/>
            <person name="Dhillon B."/>
            <person name="Glaser F."/>
            <person name="Hesse C.N."/>
            <person name="Kosti I."/>
            <person name="LaButti K."/>
            <person name="Lindquist E.A."/>
            <person name="Lucas S."/>
            <person name="Salamov A.A."/>
            <person name="Bradshaw R.E."/>
            <person name="Ciuffetti L."/>
            <person name="Hamelin R.C."/>
            <person name="Kema G.H.J."/>
            <person name="Lawrence C."/>
            <person name="Scott J.A."/>
            <person name="Spatafora J.W."/>
            <person name="Turgeon B.G."/>
            <person name="de Wit P.J.G.M."/>
            <person name="Zhong S."/>
            <person name="Goodwin S.B."/>
            <person name="Grigoriev I.V."/>
        </authorList>
    </citation>
    <scope>NUCLEOTIDE SEQUENCE [LARGE SCALE GENOMIC DNA]</scope>
    <source>
        <strain evidence="2 3">UAMH 10762</strain>
    </source>
</reference>
<keyword evidence="1" id="KW-0812">Transmembrane</keyword>
<feature type="transmembrane region" description="Helical" evidence="1">
    <location>
        <begin position="194"/>
        <end position="217"/>
    </location>
</feature>
<sequence>MSNGICTDCNGTASASSSHLVGWTLESSGRGTLSLILTCATTTALCTWVVIHPRIDKRRKFRHLHKVALFLKTFIAPEFIAVEAAQEWNQARHIIQESSAHTNGELRLVEAFYIGMFGIRYRTSLGTKILWPNQWIWLLQNGLFNWKTRDDWGLDRESIRDKNNADATAKLFAVLQTVWFVAQSIMRAAHNLPLAPLEAMTLGYIPLFVVAYAYWWLKPKDIETPSVVDLPAMPDTVRKDFEAMELTSSFDNEGKPEQSSLWQVWALMPRMFEKEALDLEYHRAEQEFEKRSMLYNSHFLICQRRGCKECKRLRPSTVRRRHEMLLANWDPTLYHSKLWPIICLVGVSFPALHLIAWDTVFPTRVEAWLWRAAAMTSIGSMLVFMQFEKVIVRWSDPLMAIKILSPALYLVSRFIMLGGAIAAFRASDPRTYDTYVVSTYWVHLL</sequence>
<feature type="transmembrane region" description="Helical" evidence="1">
    <location>
        <begin position="407"/>
        <end position="424"/>
    </location>
</feature>
<dbReference type="HOGENOM" id="CLU_022883_5_2_1"/>
<name>M2N9B9_BAUPA</name>
<dbReference type="EMBL" id="KB445556">
    <property type="protein sequence ID" value="EMC95699.1"/>
    <property type="molecule type" value="Genomic_DNA"/>
</dbReference>
<dbReference type="PANTHER" id="PTHR35043:SF7">
    <property type="entry name" value="TRANSCRIPTION FACTOR DOMAIN-CONTAINING PROTEIN"/>
    <property type="match status" value="1"/>
</dbReference>
<keyword evidence="1" id="KW-0472">Membrane</keyword>
<feature type="transmembrane region" description="Helical" evidence="1">
    <location>
        <begin position="33"/>
        <end position="51"/>
    </location>
</feature>
<evidence type="ECO:0000313" key="3">
    <source>
        <dbReference type="Proteomes" id="UP000011761"/>
    </source>
</evidence>
<keyword evidence="3" id="KW-1185">Reference proteome</keyword>
<dbReference type="OMA" id="VIWPNQY"/>
<dbReference type="eggNOG" id="ENOG502SI2K">
    <property type="taxonomic scope" value="Eukaryota"/>
</dbReference>
<dbReference type="KEGG" id="bcom:BAUCODRAFT_499244"/>
<protein>
    <submittedName>
        <fullName evidence="2">Uncharacterized protein</fullName>
    </submittedName>
</protein>
<feature type="transmembrane region" description="Helical" evidence="1">
    <location>
        <begin position="368"/>
        <end position="387"/>
    </location>
</feature>
<gene>
    <name evidence="2" type="ORF">BAUCODRAFT_499244</name>
</gene>